<proteinExistence type="predicted"/>
<evidence type="ECO:0000313" key="1">
    <source>
        <dbReference type="EMBL" id="PQJ09853.1"/>
    </source>
</evidence>
<keyword evidence="2" id="KW-1185">Reference proteome</keyword>
<dbReference type="Proteomes" id="UP000239872">
    <property type="component" value="Unassembled WGS sequence"/>
</dbReference>
<protein>
    <submittedName>
        <fullName evidence="1">Uncharacterized protein</fullName>
    </submittedName>
</protein>
<evidence type="ECO:0000313" key="2">
    <source>
        <dbReference type="Proteomes" id="UP000239872"/>
    </source>
</evidence>
<dbReference type="RefSeq" id="WP_105040625.1">
    <property type="nucleotide sequence ID" value="NZ_PPSL01000005.1"/>
</dbReference>
<dbReference type="AlphaFoldDB" id="A0A2S7SSH1"/>
<dbReference type="PROSITE" id="PS51257">
    <property type="entry name" value="PROKAR_LIPOPROTEIN"/>
    <property type="match status" value="1"/>
</dbReference>
<accession>A0A2S7SSH1</accession>
<sequence length="277" mass="29944">MNICSKHLLLFGCIFIFSCKDVPTKNHGPIKLGDSSTIVTESDPQRLQDLVTDLTPVIPSNIPPDTAKEEPKADTPQKAAVAIATPPAAAPIPSGPGLKAEFKEVTIMLPGLDAKQAGKPNLMNANGAVYTWTSGNINGNVMRTTGNVAKVSQRYQSVVLLKGKNGNLPLEDLSVTTPWQQVNGGNGAYPVKGLGENDLKFEDADANDIRNAVAKAGRQRHLSKKKIDEWMTVLGKNVRAANQKPLVVTLRSVMWKIDGKDEKGKIYSKQIRIDVPM</sequence>
<comment type="caution">
    <text evidence="1">The sequence shown here is derived from an EMBL/GenBank/DDBJ whole genome shotgun (WGS) entry which is preliminary data.</text>
</comment>
<name>A0A2S7SSH1_9BACT</name>
<dbReference type="OrthoDB" id="652762at2"/>
<dbReference type="EMBL" id="PPSL01000005">
    <property type="protein sequence ID" value="PQJ09853.1"/>
    <property type="molecule type" value="Genomic_DNA"/>
</dbReference>
<gene>
    <name evidence="1" type="ORF">CJD36_018180</name>
</gene>
<organism evidence="1 2">
    <name type="scientific">Flavipsychrobacter stenotrophus</name>
    <dbReference type="NCBI Taxonomy" id="2077091"/>
    <lineage>
        <taxon>Bacteria</taxon>
        <taxon>Pseudomonadati</taxon>
        <taxon>Bacteroidota</taxon>
        <taxon>Chitinophagia</taxon>
        <taxon>Chitinophagales</taxon>
        <taxon>Chitinophagaceae</taxon>
        <taxon>Flavipsychrobacter</taxon>
    </lineage>
</organism>
<reference evidence="1 2" key="1">
    <citation type="submission" date="2018-01" db="EMBL/GenBank/DDBJ databases">
        <title>A novel member of the phylum Bacteroidetes isolated from glacier ice.</title>
        <authorList>
            <person name="Liu Q."/>
            <person name="Xin Y.-H."/>
        </authorList>
    </citation>
    <scope>NUCLEOTIDE SEQUENCE [LARGE SCALE GENOMIC DNA]</scope>
    <source>
        <strain evidence="1 2">RB1R16</strain>
    </source>
</reference>